<dbReference type="AlphaFoldDB" id="A0ABD0PCU8"/>
<protein>
    <recommendedName>
        <fullName evidence="3">Sema domain-containing protein</fullName>
    </recommendedName>
</protein>
<organism evidence="4 5">
    <name type="scientific">Cirrhinus mrigala</name>
    <name type="common">Mrigala</name>
    <dbReference type="NCBI Taxonomy" id="683832"/>
    <lineage>
        <taxon>Eukaryota</taxon>
        <taxon>Metazoa</taxon>
        <taxon>Chordata</taxon>
        <taxon>Craniata</taxon>
        <taxon>Vertebrata</taxon>
        <taxon>Euteleostomi</taxon>
        <taxon>Actinopterygii</taxon>
        <taxon>Neopterygii</taxon>
        <taxon>Teleostei</taxon>
        <taxon>Ostariophysi</taxon>
        <taxon>Cypriniformes</taxon>
        <taxon>Cyprinidae</taxon>
        <taxon>Labeoninae</taxon>
        <taxon>Labeonini</taxon>
        <taxon>Cirrhinus</taxon>
    </lineage>
</organism>
<evidence type="ECO:0000259" key="3">
    <source>
        <dbReference type="PROSITE" id="PS51004"/>
    </source>
</evidence>
<evidence type="ECO:0000313" key="5">
    <source>
        <dbReference type="Proteomes" id="UP001529510"/>
    </source>
</evidence>
<comment type="caution">
    <text evidence="2">Lacks conserved residue(s) required for the propagation of feature annotation.</text>
</comment>
<gene>
    <name evidence="4" type="ORF">M9458_031772</name>
</gene>
<evidence type="ECO:0000313" key="4">
    <source>
        <dbReference type="EMBL" id="KAL0171461.1"/>
    </source>
</evidence>
<feature type="domain" description="Sema" evidence="3">
    <location>
        <begin position="1"/>
        <end position="54"/>
    </location>
</feature>
<name>A0ABD0PCU8_CIRMR</name>
<dbReference type="Proteomes" id="UP001529510">
    <property type="component" value="Unassembled WGS sequence"/>
</dbReference>
<dbReference type="InterPro" id="IPR036352">
    <property type="entry name" value="Semap_dom_sf"/>
</dbReference>
<evidence type="ECO:0000256" key="1">
    <source>
        <dbReference type="ARBA" id="ARBA00023180"/>
    </source>
</evidence>
<dbReference type="Gene3D" id="2.130.10.10">
    <property type="entry name" value="YVTN repeat-like/Quinoprotein amine dehydrogenase"/>
    <property type="match status" value="1"/>
</dbReference>
<sequence>LTLQKRWTSFAKSQLVCQQGQELQFNKLQDIVKLSPMDDESPDKTLFYGVFTSQ</sequence>
<dbReference type="PANTHER" id="PTHR11036">
    <property type="entry name" value="SEMAPHORIN"/>
    <property type="match status" value="1"/>
</dbReference>
<comment type="caution">
    <text evidence="4">The sequence shown here is derived from an EMBL/GenBank/DDBJ whole genome shotgun (WGS) entry which is preliminary data.</text>
</comment>
<dbReference type="InterPro" id="IPR001627">
    <property type="entry name" value="Semap_dom"/>
</dbReference>
<keyword evidence="1" id="KW-0325">Glycoprotein</keyword>
<dbReference type="InterPro" id="IPR015943">
    <property type="entry name" value="WD40/YVTN_repeat-like_dom_sf"/>
</dbReference>
<dbReference type="EMBL" id="JAMKFB020000016">
    <property type="protein sequence ID" value="KAL0171461.1"/>
    <property type="molecule type" value="Genomic_DNA"/>
</dbReference>
<feature type="non-terminal residue" evidence="4">
    <location>
        <position position="54"/>
    </location>
</feature>
<dbReference type="SUPFAM" id="SSF101912">
    <property type="entry name" value="Sema domain"/>
    <property type="match status" value="1"/>
</dbReference>
<proteinExistence type="predicted"/>
<dbReference type="InterPro" id="IPR027231">
    <property type="entry name" value="Semaphorin"/>
</dbReference>
<reference evidence="4 5" key="1">
    <citation type="submission" date="2024-05" db="EMBL/GenBank/DDBJ databases">
        <title>Genome sequencing and assembly of Indian major carp, Cirrhinus mrigala (Hamilton, 1822).</title>
        <authorList>
            <person name="Mohindra V."/>
            <person name="Chowdhury L.M."/>
            <person name="Lal K."/>
            <person name="Jena J.K."/>
        </authorList>
    </citation>
    <scope>NUCLEOTIDE SEQUENCE [LARGE SCALE GENOMIC DNA]</scope>
    <source>
        <strain evidence="4">CM1030</strain>
        <tissue evidence="4">Blood</tissue>
    </source>
</reference>
<dbReference type="GO" id="GO:0007399">
    <property type="term" value="P:nervous system development"/>
    <property type="evidence" value="ECO:0007669"/>
    <property type="project" value="UniProtKB-ARBA"/>
</dbReference>
<dbReference type="PROSITE" id="PS51004">
    <property type="entry name" value="SEMA"/>
    <property type="match status" value="1"/>
</dbReference>
<keyword evidence="5" id="KW-1185">Reference proteome</keyword>
<dbReference type="PANTHER" id="PTHR11036:SF145">
    <property type="entry name" value="SEMAPHORIN-4A ISOFORM X1-RELATED"/>
    <property type="match status" value="1"/>
</dbReference>
<evidence type="ECO:0000256" key="2">
    <source>
        <dbReference type="PROSITE-ProRule" id="PRU00352"/>
    </source>
</evidence>
<feature type="non-terminal residue" evidence="4">
    <location>
        <position position="1"/>
    </location>
</feature>
<accession>A0ABD0PCU8</accession>